<dbReference type="GO" id="GO:0016791">
    <property type="term" value="F:phosphatase activity"/>
    <property type="evidence" value="ECO:0007669"/>
    <property type="project" value="TreeGrafter"/>
</dbReference>
<reference evidence="1 2" key="1">
    <citation type="submission" date="2020-08" db="EMBL/GenBank/DDBJ databases">
        <title>Cohnella phylogeny.</title>
        <authorList>
            <person name="Dunlap C."/>
        </authorList>
    </citation>
    <scope>NUCLEOTIDE SEQUENCE [LARGE SCALE GENOMIC DNA]</scope>
    <source>
        <strain evidence="1 2">CBP 2801</strain>
    </source>
</reference>
<dbReference type="InterPro" id="IPR006357">
    <property type="entry name" value="HAD-SF_hydro_IIA"/>
</dbReference>
<dbReference type="Pfam" id="PF13242">
    <property type="entry name" value="Hydrolase_like"/>
    <property type="match status" value="1"/>
</dbReference>
<dbReference type="PANTHER" id="PTHR19288">
    <property type="entry name" value="4-NITROPHENYLPHOSPHATASE-RELATED"/>
    <property type="match status" value="1"/>
</dbReference>
<dbReference type="SUPFAM" id="SSF56784">
    <property type="entry name" value="HAD-like"/>
    <property type="match status" value="1"/>
</dbReference>
<dbReference type="EMBL" id="JACJVO010000020">
    <property type="protein sequence ID" value="MBB6732482.1"/>
    <property type="molecule type" value="Genomic_DNA"/>
</dbReference>
<dbReference type="NCBIfam" id="TIGR01460">
    <property type="entry name" value="HAD-SF-IIA"/>
    <property type="match status" value="1"/>
</dbReference>
<organism evidence="1 2">
    <name type="scientific">Cohnella zeiphila</name>
    <dbReference type="NCBI Taxonomy" id="2761120"/>
    <lineage>
        <taxon>Bacteria</taxon>
        <taxon>Bacillati</taxon>
        <taxon>Bacillota</taxon>
        <taxon>Bacilli</taxon>
        <taxon>Bacillales</taxon>
        <taxon>Paenibacillaceae</taxon>
        <taxon>Cohnella</taxon>
    </lineage>
</organism>
<evidence type="ECO:0000313" key="2">
    <source>
        <dbReference type="Proteomes" id="UP000564644"/>
    </source>
</evidence>
<keyword evidence="2" id="KW-1185">Reference proteome</keyword>
<dbReference type="AlphaFoldDB" id="A0A7X0SM02"/>
<proteinExistence type="predicted"/>
<accession>A0A7X0SM02</accession>
<sequence length="262" mass="28271">MSGFDGFLIDLDGTIYRGDLLIDGAADTVRRLFREGKRVVFVSNRGNISRDMCKAKLAGMGLDVPAESLLLTSTASGMYLKERDPDSAVWVLGEQGLKDELATFGIRLAPRPEDSDWLVITLHETVTYRELNMAFRAIRSGARILATNEDRMVPTAEGDSLDVAGMIGAVCHPAGRWPDVVIGKPSEWMAQAALRTLGLPPERCLVIGDSLHSDIALAKRHGMSAALVLTGLADHGSAYGGEYKPDYVWDSIAGLNGLLEGV</sequence>
<keyword evidence="1" id="KW-0378">Hydrolase</keyword>
<dbReference type="InterPro" id="IPR036412">
    <property type="entry name" value="HAD-like_sf"/>
</dbReference>
<comment type="caution">
    <text evidence="1">The sequence shown here is derived from an EMBL/GenBank/DDBJ whole genome shotgun (WGS) entry which is preliminary data.</text>
</comment>
<dbReference type="Pfam" id="PF13344">
    <property type="entry name" value="Hydrolase_6"/>
    <property type="match status" value="1"/>
</dbReference>
<dbReference type="GO" id="GO:0005737">
    <property type="term" value="C:cytoplasm"/>
    <property type="evidence" value="ECO:0007669"/>
    <property type="project" value="TreeGrafter"/>
</dbReference>
<dbReference type="Gene3D" id="3.40.50.1000">
    <property type="entry name" value="HAD superfamily/HAD-like"/>
    <property type="match status" value="2"/>
</dbReference>
<dbReference type="InterPro" id="IPR023214">
    <property type="entry name" value="HAD_sf"/>
</dbReference>
<evidence type="ECO:0000313" key="1">
    <source>
        <dbReference type="EMBL" id="MBB6732482.1"/>
    </source>
</evidence>
<protein>
    <submittedName>
        <fullName evidence="1">HAD-IIA family hydrolase</fullName>
    </submittedName>
</protein>
<gene>
    <name evidence="1" type="ORF">H7C18_16295</name>
</gene>
<dbReference type="Proteomes" id="UP000564644">
    <property type="component" value="Unassembled WGS sequence"/>
</dbReference>
<name>A0A7X0SM02_9BACL</name>
<dbReference type="PANTHER" id="PTHR19288:SF46">
    <property type="entry name" value="HALOACID DEHALOGENASE-LIKE HYDROLASE DOMAIN-CONTAINING PROTEIN 2"/>
    <property type="match status" value="1"/>
</dbReference>